<comment type="caution">
    <text evidence="9">The sequence shown here is derived from an EMBL/GenBank/DDBJ whole genome shotgun (WGS) entry which is preliminary data.</text>
</comment>
<comment type="subcellular location">
    <subcellularLocation>
        <location evidence="1">Membrane</location>
    </subcellularLocation>
</comment>
<evidence type="ECO:0000313" key="10">
    <source>
        <dbReference type="Proteomes" id="UP000305539"/>
    </source>
</evidence>
<comment type="similarity">
    <text evidence="3">Belongs to the methyl-accepting chemotaxis (MCP) protein family.</text>
</comment>
<organism evidence="9 10">
    <name type="scientific">Trinickia terrae</name>
    <dbReference type="NCBI Taxonomy" id="2571161"/>
    <lineage>
        <taxon>Bacteria</taxon>
        <taxon>Pseudomonadati</taxon>
        <taxon>Pseudomonadota</taxon>
        <taxon>Betaproteobacteria</taxon>
        <taxon>Burkholderiales</taxon>
        <taxon>Burkholderiaceae</taxon>
        <taxon>Trinickia</taxon>
    </lineage>
</organism>
<evidence type="ECO:0000256" key="4">
    <source>
        <dbReference type="PROSITE-ProRule" id="PRU00284"/>
    </source>
</evidence>
<keyword evidence="6" id="KW-1133">Transmembrane helix</keyword>
<feature type="domain" description="HAMP" evidence="8">
    <location>
        <begin position="213"/>
        <end position="265"/>
    </location>
</feature>
<dbReference type="InterPro" id="IPR004090">
    <property type="entry name" value="Chemotax_Me-accpt_rcpt"/>
</dbReference>
<dbReference type="FunFam" id="1.10.287.950:FF:000001">
    <property type="entry name" value="Methyl-accepting chemotaxis sensory transducer"/>
    <property type="match status" value="1"/>
</dbReference>
<feature type="coiled-coil region" evidence="5">
    <location>
        <begin position="470"/>
        <end position="508"/>
    </location>
</feature>
<dbReference type="SUPFAM" id="SSF58104">
    <property type="entry name" value="Methyl-accepting chemotaxis protein (MCP) signaling domain"/>
    <property type="match status" value="1"/>
</dbReference>
<keyword evidence="6" id="KW-0472">Membrane</keyword>
<dbReference type="Pfam" id="PF00672">
    <property type="entry name" value="HAMP"/>
    <property type="match status" value="1"/>
</dbReference>
<evidence type="ECO:0000256" key="5">
    <source>
        <dbReference type="SAM" id="Coils"/>
    </source>
</evidence>
<keyword evidence="4" id="KW-0807">Transducer</keyword>
<name>A0A4U1I292_9BURK</name>
<keyword evidence="5" id="KW-0175">Coiled coil</keyword>
<dbReference type="SMART" id="SM00304">
    <property type="entry name" value="HAMP"/>
    <property type="match status" value="1"/>
</dbReference>
<feature type="domain" description="Methyl-accepting transducer" evidence="7">
    <location>
        <begin position="270"/>
        <end position="499"/>
    </location>
</feature>
<dbReference type="OrthoDB" id="9035246at2"/>
<dbReference type="PROSITE" id="PS50885">
    <property type="entry name" value="HAMP"/>
    <property type="match status" value="1"/>
</dbReference>
<dbReference type="Gene3D" id="1.10.287.950">
    <property type="entry name" value="Methyl-accepting chemotaxis protein"/>
    <property type="match status" value="1"/>
</dbReference>
<proteinExistence type="inferred from homology"/>
<dbReference type="GO" id="GO:0007165">
    <property type="term" value="P:signal transduction"/>
    <property type="evidence" value="ECO:0007669"/>
    <property type="project" value="UniProtKB-KW"/>
</dbReference>
<dbReference type="GO" id="GO:0005886">
    <property type="term" value="C:plasma membrane"/>
    <property type="evidence" value="ECO:0007669"/>
    <property type="project" value="TreeGrafter"/>
</dbReference>
<accession>A0A4U1I292</accession>
<dbReference type="GO" id="GO:0004888">
    <property type="term" value="F:transmembrane signaling receptor activity"/>
    <property type="evidence" value="ECO:0007669"/>
    <property type="project" value="InterPro"/>
</dbReference>
<dbReference type="EMBL" id="SWJE01000009">
    <property type="protein sequence ID" value="TKC87297.1"/>
    <property type="molecule type" value="Genomic_DNA"/>
</dbReference>
<evidence type="ECO:0000256" key="3">
    <source>
        <dbReference type="ARBA" id="ARBA00029447"/>
    </source>
</evidence>
<dbReference type="SMART" id="SM00283">
    <property type="entry name" value="MA"/>
    <property type="match status" value="1"/>
</dbReference>
<sequence>MKFFYDLKIASKLVTAFLVVLALTSLIGAVSIYQLSAVSNTSSEIATNWLPAISNALKMKVTLARYRLSELQHILASEDDDLLDEAKSLDVRADELRKYHEAYDALDAGGKDRTLSQQFEKTLAAYVAEDRKVIELSTARKKEEARLLIRAESTVLYRELNSQIDDMVKLNEARGVQSAASAAATYASARGWIFALLAGNLAMGLLLATWLARIVSRPMNQAVLVATRVADGDLTAHIEAASRDEIGQLMSALKAMTHSLQKIVGGVRAGTDGIATASSQIASGNADLSARTEEQASSLEQTAASMTQLTETVKQNADNARQANALATRATDMADEGNDAVQGMVQTIGQISGSSTKISEITGVIEGIAFQTNILALNAAVEAARAGEQGRGFAVVASEVRSLAQRSSAAAREIKDLIESSVTMIQDGAKQAADVGTTMGQVKQAIKQVSDIVGEIAAASEEQSRGIEQVNQAVSQMDEVTQQNAALVEEAAAAAQSLEEQASHLKDAVSVFKIAGSAAAVSASVPRTAVPQGRPRLGERKVARPRTATKAVARLSGAAAGAVAVTPADSAEEAWETF</sequence>
<dbReference type="GO" id="GO:0006935">
    <property type="term" value="P:chemotaxis"/>
    <property type="evidence" value="ECO:0007669"/>
    <property type="project" value="InterPro"/>
</dbReference>
<dbReference type="PRINTS" id="PR00260">
    <property type="entry name" value="CHEMTRNSDUCR"/>
</dbReference>
<keyword evidence="6" id="KW-0812">Transmembrane</keyword>
<dbReference type="CDD" id="cd06225">
    <property type="entry name" value="HAMP"/>
    <property type="match status" value="1"/>
</dbReference>
<keyword evidence="10" id="KW-1185">Reference proteome</keyword>
<dbReference type="PANTHER" id="PTHR43531">
    <property type="entry name" value="PROTEIN ICFG"/>
    <property type="match status" value="1"/>
</dbReference>
<evidence type="ECO:0000313" key="9">
    <source>
        <dbReference type="EMBL" id="TKC87297.1"/>
    </source>
</evidence>
<dbReference type="InterPro" id="IPR051310">
    <property type="entry name" value="MCP_chemotaxis"/>
</dbReference>
<evidence type="ECO:0000259" key="7">
    <source>
        <dbReference type="PROSITE" id="PS50111"/>
    </source>
</evidence>
<dbReference type="Pfam" id="PF12729">
    <property type="entry name" value="4HB_MCP_1"/>
    <property type="match status" value="1"/>
</dbReference>
<dbReference type="CDD" id="cd11386">
    <property type="entry name" value="MCP_signal"/>
    <property type="match status" value="1"/>
</dbReference>
<dbReference type="InterPro" id="IPR003660">
    <property type="entry name" value="HAMP_dom"/>
</dbReference>
<dbReference type="PANTHER" id="PTHR43531:SF14">
    <property type="entry name" value="METHYL-ACCEPTING CHEMOTAXIS PROTEIN I-RELATED"/>
    <property type="match status" value="1"/>
</dbReference>
<dbReference type="Proteomes" id="UP000305539">
    <property type="component" value="Unassembled WGS sequence"/>
</dbReference>
<evidence type="ECO:0000256" key="1">
    <source>
        <dbReference type="ARBA" id="ARBA00004370"/>
    </source>
</evidence>
<evidence type="ECO:0000256" key="2">
    <source>
        <dbReference type="ARBA" id="ARBA00022481"/>
    </source>
</evidence>
<protein>
    <submittedName>
        <fullName evidence="9">HAMP domain-containing protein</fullName>
    </submittedName>
</protein>
<feature type="transmembrane region" description="Helical" evidence="6">
    <location>
        <begin position="191"/>
        <end position="212"/>
    </location>
</feature>
<gene>
    <name evidence="9" type="ORF">FAZ69_18370</name>
</gene>
<dbReference type="PROSITE" id="PS50111">
    <property type="entry name" value="CHEMOTAXIS_TRANSDUC_2"/>
    <property type="match status" value="1"/>
</dbReference>
<evidence type="ECO:0000256" key="6">
    <source>
        <dbReference type="SAM" id="Phobius"/>
    </source>
</evidence>
<evidence type="ECO:0000259" key="8">
    <source>
        <dbReference type="PROSITE" id="PS50885"/>
    </source>
</evidence>
<dbReference type="AlphaFoldDB" id="A0A4U1I292"/>
<dbReference type="InterPro" id="IPR024478">
    <property type="entry name" value="HlyB_4HB_MCP"/>
</dbReference>
<dbReference type="RefSeq" id="WP_136896506.1">
    <property type="nucleotide sequence ID" value="NZ_SWJE01000009.1"/>
</dbReference>
<keyword evidence="2" id="KW-0488">Methylation</keyword>
<dbReference type="InterPro" id="IPR004089">
    <property type="entry name" value="MCPsignal_dom"/>
</dbReference>
<dbReference type="Pfam" id="PF00015">
    <property type="entry name" value="MCPsignal"/>
    <property type="match status" value="1"/>
</dbReference>
<reference evidence="9 10" key="1">
    <citation type="submission" date="2019-04" db="EMBL/GenBank/DDBJ databases">
        <title>Trinickia sp. 7GSK02, isolated from subtropical forest soil.</title>
        <authorList>
            <person name="Gao Z.-H."/>
            <person name="Qiu L.-H."/>
        </authorList>
    </citation>
    <scope>NUCLEOTIDE SEQUENCE [LARGE SCALE GENOMIC DNA]</scope>
    <source>
        <strain evidence="9 10">7GSK02</strain>
    </source>
</reference>